<evidence type="ECO:0000256" key="14">
    <source>
        <dbReference type="ARBA" id="ARBA00023306"/>
    </source>
</evidence>
<dbReference type="AlphaFoldDB" id="A0A7Z0J3N8"/>
<keyword evidence="8 17" id="KW-0285">Flavoprotein</keyword>
<keyword evidence="9 17" id="KW-0274">FAD</keyword>
<dbReference type="Pfam" id="PF02873">
    <property type="entry name" value="MurB_C"/>
    <property type="match status" value="1"/>
</dbReference>
<dbReference type="InterPro" id="IPR016169">
    <property type="entry name" value="FAD-bd_PCMH_sub2"/>
</dbReference>
<dbReference type="GO" id="GO:0005829">
    <property type="term" value="C:cytosol"/>
    <property type="evidence" value="ECO:0007669"/>
    <property type="project" value="TreeGrafter"/>
</dbReference>
<dbReference type="GO" id="GO:0008360">
    <property type="term" value="P:regulation of cell shape"/>
    <property type="evidence" value="ECO:0007669"/>
    <property type="project" value="UniProtKB-KW"/>
</dbReference>
<evidence type="ECO:0000256" key="17">
    <source>
        <dbReference type="HAMAP-Rule" id="MF_00037"/>
    </source>
</evidence>
<keyword evidence="21" id="KW-1185">Reference proteome</keyword>
<dbReference type="Gene3D" id="3.30.465.10">
    <property type="match status" value="1"/>
</dbReference>
<dbReference type="InterPro" id="IPR006094">
    <property type="entry name" value="Oxid_FAD_bind_N"/>
</dbReference>
<dbReference type="InterPro" id="IPR011601">
    <property type="entry name" value="MurB_C"/>
</dbReference>
<dbReference type="Pfam" id="PF01565">
    <property type="entry name" value="FAD_binding_4"/>
    <property type="match status" value="1"/>
</dbReference>
<organism evidence="20 21">
    <name type="scientific">Nesterenkonia sandarakina</name>
    <dbReference type="NCBI Taxonomy" id="272918"/>
    <lineage>
        <taxon>Bacteria</taxon>
        <taxon>Bacillati</taxon>
        <taxon>Actinomycetota</taxon>
        <taxon>Actinomycetes</taxon>
        <taxon>Micrococcales</taxon>
        <taxon>Micrococcaceae</taxon>
        <taxon>Nesterenkonia</taxon>
    </lineage>
</organism>
<name>A0A7Z0J3N8_9MICC</name>
<dbReference type="GO" id="GO:0051301">
    <property type="term" value="P:cell division"/>
    <property type="evidence" value="ECO:0007669"/>
    <property type="project" value="UniProtKB-KW"/>
</dbReference>
<dbReference type="EMBL" id="JACCFQ010000001">
    <property type="protein sequence ID" value="NYJ17435.1"/>
    <property type="molecule type" value="Genomic_DNA"/>
</dbReference>
<evidence type="ECO:0000256" key="9">
    <source>
        <dbReference type="ARBA" id="ARBA00022827"/>
    </source>
</evidence>
<protein>
    <recommendedName>
        <fullName evidence="17">UDP-N-acetylenolpyruvoylglucosamine reductase</fullName>
        <ecNumber evidence="17">1.3.1.98</ecNumber>
    </recommendedName>
    <alternativeName>
        <fullName evidence="17">UDP-N-acetylmuramate dehydrogenase</fullName>
    </alternativeName>
</protein>
<comment type="pathway">
    <text evidence="4 17">Cell wall biogenesis; peptidoglycan biosynthesis.</text>
</comment>
<proteinExistence type="inferred from homology"/>
<keyword evidence="7 17" id="KW-0132">Cell division</keyword>
<dbReference type="Proteomes" id="UP000560069">
    <property type="component" value="Unassembled WGS sequence"/>
</dbReference>
<evidence type="ECO:0000256" key="6">
    <source>
        <dbReference type="ARBA" id="ARBA00022490"/>
    </source>
</evidence>
<keyword evidence="6 17" id="KW-0963">Cytoplasm</keyword>
<dbReference type="PANTHER" id="PTHR21071:SF4">
    <property type="entry name" value="UDP-N-ACETYLENOLPYRUVOYLGLUCOSAMINE REDUCTASE"/>
    <property type="match status" value="1"/>
</dbReference>
<feature type="active site" description="Proton donor" evidence="17">
    <location>
        <position position="175"/>
    </location>
</feature>
<dbReference type="UniPathway" id="UPA00219"/>
<comment type="caution">
    <text evidence="20">The sequence shown here is derived from an EMBL/GenBank/DDBJ whole genome shotgun (WGS) entry which is preliminary data.</text>
</comment>
<keyword evidence="12 17" id="KW-0573">Peptidoglycan synthesis</keyword>
<keyword evidence="15 17" id="KW-0961">Cell wall biogenesis/degradation</keyword>
<comment type="similarity">
    <text evidence="5 17">Belongs to the MurB family.</text>
</comment>
<dbReference type="SUPFAM" id="SSF56194">
    <property type="entry name" value="Uridine diphospho-N-Acetylenolpyruvylglucosamine reductase, MurB, C-terminal domain"/>
    <property type="match status" value="1"/>
</dbReference>
<evidence type="ECO:0000256" key="16">
    <source>
        <dbReference type="ARBA" id="ARBA00048914"/>
    </source>
</evidence>
<dbReference type="GO" id="GO:0009252">
    <property type="term" value="P:peptidoglycan biosynthetic process"/>
    <property type="evidence" value="ECO:0007669"/>
    <property type="project" value="UniProtKB-UniRule"/>
</dbReference>
<evidence type="ECO:0000313" key="21">
    <source>
        <dbReference type="Proteomes" id="UP000560069"/>
    </source>
</evidence>
<reference evidence="20 21" key="1">
    <citation type="submission" date="2020-07" db="EMBL/GenBank/DDBJ databases">
        <title>Sequencing the genomes of 1000 actinobacteria strains.</title>
        <authorList>
            <person name="Klenk H.-P."/>
        </authorList>
    </citation>
    <scope>NUCLEOTIDE SEQUENCE [LARGE SCALE GENOMIC DNA]</scope>
    <source>
        <strain evidence="20 21">DSM 15664</strain>
    </source>
</reference>
<accession>A0A7Z0J3N8</accession>
<dbReference type="EC" id="1.3.1.98" evidence="17"/>
<feature type="region of interest" description="Disordered" evidence="18">
    <location>
        <begin position="265"/>
        <end position="284"/>
    </location>
</feature>
<evidence type="ECO:0000259" key="19">
    <source>
        <dbReference type="PROSITE" id="PS51387"/>
    </source>
</evidence>
<evidence type="ECO:0000256" key="18">
    <source>
        <dbReference type="SAM" id="MobiDB-lite"/>
    </source>
</evidence>
<dbReference type="InterPro" id="IPR016166">
    <property type="entry name" value="FAD-bd_PCMH"/>
</dbReference>
<comment type="cofactor">
    <cofactor evidence="1 17">
        <name>FAD</name>
        <dbReference type="ChEBI" id="CHEBI:57692"/>
    </cofactor>
</comment>
<dbReference type="PROSITE" id="PS51387">
    <property type="entry name" value="FAD_PCMH"/>
    <property type="match status" value="1"/>
</dbReference>
<evidence type="ECO:0000256" key="7">
    <source>
        <dbReference type="ARBA" id="ARBA00022618"/>
    </source>
</evidence>
<comment type="catalytic activity">
    <reaction evidence="16 17">
        <text>UDP-N-acetyl-alpha-D-muramate + NADP(+) = UDP-N-acetyl-3-O-(1-carboxyvinyl)-alpha-D-glucosamine + NADPH + H(+)</text>
        <dbReference type="Rhea" id="RHEA:12248"/>
        <dbReference type="ChEBI" id="CHEBI:15378"/>
        <dbReference type="ChEBI" id="CHEBI:57783"/>
        <dbReference type="ChEBI" id="CHEBI:58349"/>
        <dbReference type="ChEBI" id="CHEBI:68483"/>
        <dbReference type="ChEBI" id="CHEBI:70757"/>
        <dbReference type="EC" id="1.3.1.98"/>
    </reaction>
</comment>
<evidence type="ECO:0000256" key="12">
    <source>
        <dbReference type="ARBA" id="ARBA00022984"/>
    </source>
</evidence>
<evidence type="ECO:0000256" key="2">
    <source>
        <dbReference type="ARBA" id="ARBA00003921"/>
    </source>
</evidence>
<dbReference type="NCBIfam" id="TIGR00179">
    <property type="entry name" value="murB"/>
    <property type="match status" value="1"/>
</dbReference>
<dbReference type="InterPro" id="IPR036318">
    <property type="entry name" value="FAD-bd_PCMH-like_sf"/>
</dbReference>
<dbReference type="InterPro" id="IPR003170">
    <property type="entry name" value="MurB"/>
</dbReference>
<dbReference type="HAMAP" id="MF_00037">
    <property type="entry name" value="MurB"/>
    <property type="match status" value="1"/>
</dbReference>
<dbReference type="GO" id="GO:0071555">
    <property type="term" value="P:cell wall organization"/>
    <property type="evidence" value="ECO:0007669"/>
    <property type="project" value="UniProtKB-KW"/>
</dbReference>
<sequence length="284" mass="29689">MQLLESTGTPYCVVGETSNLLFDSRGLRGVIVRIAARMSGISFDGRDVVVKAGTSVPELARAAGAKGLSGIEHTVGIPGTLGGLVIMNGGSQRKGIGSSVAWVRYVDRVGTLIELSREDCEFSYRSSALQRLGGVVTEVGLRLDRGNTDEIEAEMDEIVASRQARFPEDAPNCGSTFLSNPAMYSSVGPPGKAIDDAGLRGTQIGGAQISPKHSNFINNVGGATSDDVLALVGLVRGAVLERTGFRMDAEARYVSPDGKVTAAHTVSDDRAASPGTSMTPIHPK</sequence>
<dbReference type="SUPFAM" id="SSF56176">
    <property type="entry name" value="FAD-binding/transporter-associated domain-like"/>
    <property type="match status" value="1"/>
</dbReference>
<dbReference type="GO" id="GO:0008762">
    <property type="term" value="F:UDP-N-acetylmuramate dehydrogenase activity"/>
    <property type="evidence" value="ECO:0007669"/>
    <property type="project" value="UniProtKB-UniRule"/>
</dbReference>
<keyword evidence="10 17" id="KW-0521">NADP</keyword>
<evidence type="ECO:0000256" key="11">
    <source>
        <dbReference type="ARBA" id="ARBA00022960"/>
    </source>
</evidence>
<feature type="domain" description="FAD-binding PCMH-type" evidence="19">
    <location>
        <begin position="1"/>
        <end position="146"/>
    </location>
</feature>
<evidence type="ECO:0000313" key="20">
    <source>
        <dbReference type="EMBL" id="NYJ17435.1"/>
    </source>
</evidence>
<evidence type="ECO:0000256" key="15">
    <source>
        <dbReference type="ARBA" id="ARBA00023316"/>
    </source>
</evidence>
<comment type="function">
    <text evidence="2 17">Cell wall formation.</text>
</comment>
<evidence type="ECO:0000256" key="13">
    <source>
        <dbReference type="ARBA" id="ARBA00023002"/>
    </source>
</evidence>
<evidence type="ECO:0000256" key="5">
    <source>
        <dbReference type="ARBA" id="ARBA00010485"/>
    </source>
</evidence>
<evidence type="ECO:0000256" key="3">
    <source>
        <dbReference type="ARBA" id="ARBA00004496"/>
    </source>
</evidence>
<evidence type="ECO:0000256" key="1">
    <source>
        <dbReference type="ARBA" id="ARBA00001974"/>
    </source>
</evidence>
<comment type="subcellular location">
    <subcellularLocation>
        <location evidence="3 17">Cytoplasm</location>
    </subcellularLocation>
</comment>
<evidence type="ECO:0000256" key="10">
    <source>
        <dbReference type="ARBA" id="ARBA00022857"/>
    </source>
</evidence>
<feature type="compositionally biased region" description="Polar residues" evidence="18">
    <location>
        <begin position="274"/>
        <end position="284"/>
    </location>
</feature>
<keyword evidence="11 17" id="KW-0133">Cell shape</keyword>
<feature type="active site" evidence="17">
    <location>
        <position position="250"/>
    </location>
</feature>
<dbReference type="GO" id="GO:0071949">
    <property type="term" value="F:FAD binding"/>
    <property type="evidence" value="ECO:0007669"/>
    <property type="project" value="InterPro"/>
</dbReference>
<gene>
    <name evidence="17" type="primary">murB</name>
    <name evidence="20" type="ORF">HNR11_001969</name>
</gene>
<keyword evidence="14 17" id="KW-0131">Cell cycle</keyword>
<dbReference type="PANTHER" id="PTHR21071">
    <property type="entry name" value="UDP-N-ACETYLENOLPYRUVOYLGLUCOSAMINE REDUCTASE"/>
    <property type="match status" value="1"/>
</dbReference>
<dbReference type="Gene3D" id="3.90.78.10">
    <property type="entry name" value="UDP-N-acetylenolpyruvoylglucosamine reductase, C-terminal domain"/>
    <property type="match status" value="1"/>
</dbReference>
<keyword evidence="13 17" id="KW-0560">Oxidoreductase</keyword>
<feature type="active site" evidence="17">
    <location>
        <position position="125"/>
    </location>
</feature>
<evidence type="ECO:0000256" key="8">
    <source>
        <dbReference type="ARBA" id="ARBA00022630"/>
    </source>
</evidence>
<dbReference type="InterPro" id="IPR036635">
    <property type="entry name" value="MurB_C_sf"/>
</dbReference>
<evidence type="ECO:0000256" key="4">
    <source>
        <dbReference type="ARBA" id="ARBA00004752"/>
    </source>
</evidence>